<name>A0A3B0ZB85_9ZZZZ</name>
<dbReference type="PANTHER" id="PTHR43033">
    <property type="entry name" value="TRNA(ILE)-LYSIDINE SYNTHASE-RELATED"/>
    <property type="match status" value="1"/>
</dbReference>
<dbReference type="AlphaFoldDB" id="A0A3B0ZB85"/>
<dbReference type="PANTHER" id="PTHR43033:SF1">
    <property type="entry name" value="TRNA(ILE)-LYSIDINE SYNTHASE-RELATED"/>
    <property type="match status" value="1"/>
</dbReference>
<gene>
    <name evidence="10" type="ORF">MNBD_GAMMA17-1013</name>
</gene>
<dbReference type="NCBIfam" id="TIGR02433">
    <property type="entry name" value="lysidine_TilS_C"/>
    <property type="match status" value="1"/>
</dbReference>
<dbReference type="InterPro" id="IPR015262">
    <property type="entry name" value="tRNA_Ile_lys_synt_subst-bd"/>
</dbReference>
<evidence type="ECO:0000256" key="2">
    <source>
        <dbReference type="ARBA" id="ARBA00013267"/>
    </source>
</evidence>
<evidence type="ECO:0000256" key="6">
    <source>
        <dbReference type="ARBA" id="ARBA00022741"/>
    </source>
</evidence>
<dbReference type="GO" id="GO:0005737">
    <property type="term" value="C:cytoplasm"/>
    <property type="evidence" value="ECO:0007669"/>
    <property type="project" value="UniProtKB-SubCell"/>
</dbReference>
<evidence type="ECO:0000313" key="10">
    <source>
        <dbReference type="EMBL" id="VAW86250.1"/>
    </source>
</evidence>
<evidence type="ECO:0000256" key="5">
    <source>
        <dbReference type="ARBA" id="ARBA00022694"/>
    </source>
</evidence>
<dbReference type="GO" id="GO:0008033">
    <property type="term" value="P:tRNA processing"/>
    <property type="evidence" value="ECO:0007669"/>
    <property type="project" value="UniProtKB-KW"/>
</dbReference>
<dbReference type="InterPro" id="IPR011063">
    <property type="entry name" value="TilS/TtcA_N"/>
</dbReference>
<dbReference type="NCBIfam" id="TIGR02432">
    <property type="entry name" value="lysidine_TilS_N"/>
    <property type="match status" value="1"/>
</dbReference>
<dbReference type="Pfam" id="PF11734">
    <property type="entry name" value="TilS_C"/>
    <property type="match status" value="1"/>
</dbReference>
<evidence type="ECO:0000259" key="9">
    <source>
        <dbReference type="SMART" id="SM00977"/>
    </source>
</evidence>
<dbReference type="InterPro" id="IPR012094">
    <property type="entry name" value="tRNA_Ile_lys_synt"/>
</dbReference>
<dbReference type="InterPro" id="IPR014729">
    <property type="entry name" value="Rossmann-like_a/b/a_fold"/>
</dbReference>
<evidence type="ECO:0000256" key="8">
    <source>
        <dbReference type="ARBA" id="ARBA00048539"/>
    </source>
</evidence>
<dbReference type="SMART" id="SM00977">
    <property type="entry name" value="TilS_C"/>
    <property type="match status" value="1"/>
</dbReference>
<dbReference type="EC" id="6.3.4.19" evidence="2"/>
<dbReference type="Pfam" id="PF01171">
    <property type="entry name" value="ATP_bind_3"/>
    <property type="match status" value="1"/>
</dbReference>
<dbReference type="EMBL" id="UOFQ01000037">
    <property type="protein sequence ID" value="VAW86250.1"/>
    <property type="molecule type" value="Genomic_DNA"/>
</dbReference>
<evidence type="ECO:0000256" key="3">
    <source>
        <dbReference type="ARBA" id="ARBA00022490"/>
    </source>
</evidence>
<dbReference type="SUPFAM" id="SSF52402">
    <property type="entry name" value="Adenine nucleotide alpha hydrolases-like"/>
    <property type="match status" value="1"/>
</dbReference>
<dbReference type="InterPro" id="IPR012795">
    <property type="entry name" value="tRNA_Ile_lys_synt_N"/>
</dbReference>
<keyword evidence="3" id="KW-0963">Cytoplasm</keyword>
<feature type="domain" description="Lysidine-tRNA(Ile) synthetase C-terminal" evidence="9">
    <location>
        <begin position="383"/>
        <end position="454"/>
    </location>
</feature>
<dbReference type="SUPFAM" id="SSF82829">
    <property type="entry name" value="MesJ substrate recognition domain-like"/>
    <property type="match status" value="1"/>
</dbReference>
<dbReference type="Gene3D" id="3.40.50.620">
    <property type="entry name" value="HUPs"/>
    <property type="match status" value="1"/>
</dbReference>
<protein>
    <recommendedName>
        <fullName evidence="2">tRNA(Ile)-lysidine synthetase</fullName>
        <ecNumber evidence="2">6.3.4.19</ecNumber>
    </recommendedName>
</protein>
<comment type="catalytic activity">
    <reaction evidence="8">
        <text>cytidine(34) in tRNA(Ile2) + L-lysine + ATP = lysidine(34) in tRNA(Ile2) + AMP + diphosphate + H(+)</text>
        <dbReference type="Rhea" id="RHEA:43744"/>
        <dbReference type="Rhea" id="RHEA-COMP:10625"/>
        <dbReference type="Rhea" id="RHEA-COMP:10670"/>
        <dbReference type="ChEBI" id="CHEBI:15378"/>
        <dbReference type="ChEBI" id="CHEBI:30616"/>
        <dbReference type="ChEBI" id="CHEBI:32551"/>
        <dbReference type="ChEBI" id="CHEBI:33019"/>
        <dbReference type="ChEBI" id="CHEBI:82748"/>
        <dbReference type="ChEBI" id="CHEBI:83665"/>
        <dbReference type="ChEBI" id="CHEBI:456215"/>
        <dbReference type="EC" id="6.3.4.19"/>
    </reaction>
</comment>
<dbReference type="Pfam" id="PF09179">
    <property type="entry name" value="TilS"/>
    <property type="match status" value="1"/>
</dbReference>
<evidence type="ECO:0000256" key="4">
    <source>
        <dbReference type="ARBA" id="ARBA00022598"/>
    </source>
</evidence>
<keyword evidence="6" id="KW-0547">Nucleotide-binding</keyword>
<comment type="subcellular location">
    <subcellularLocation>
        <location evidence="1">Cytoplasm</location>
    </subcellularLocation>
</comment>
<dbReference type="GO" id="GO:0032267">
    <property type="term" value="F:tRNA(Ile)-lysidine synthase activity"/>
    <property type="evidence" value="ECO:0007669"/>
    <property type="project" value="UniProtKB-EC"/>
</dbReference>
<dbReference type="GO" id="GO:0005524">
    <property type="term" value="F:ATP binding"/>
    <property type="evidence" value="ECO:0007669"/>
    <property type="project" value="UniProtKB-KW"/>
</dbReference>
<keyword evidence="7" id="KW-0067">ATP-binding</keyword>
<dbReference type="InterPro" id="IPR012796">
    <property type="entry name" value="Lysidine-tRNA-synth_C"/>
</dbReference>
<evidence type="ECO:0000256" key="1">
    <source>
        <dbReference type="ARBA" id="ARBA00004496"/>
    </source>
</evidence>
<organism evidence="10">
    <name type="scientific">hydrothermal vent metagenome</name>
    <dbReference type="NCBI Taxonomy" id="652676"/>
    <lineage>
        <taxon>unclassified sequences</taxon>
        <taxon>metagenomes</taxon>
        <taxon>ecological metagenomes</taxon>
    </lineage>
</organism>
<dbReference type="CDD" id="cd01992">
    <property type="entry name" value="TilS_N"/>
    <property type="match status" value="1"/>
</dbReference>
<sequence>MAAAATTRLLQQLGEALQQIPANRYWVAFSGGIDSHVLLHAMATLRPQLSATLNAVHVNHGLNAKAVEWAAHAVSVCDLLDIPCHVFNVNASAEKGESPEAAARDARYDAFSALIEAGDVLLTAHHREDQAETLLLQLVRGAGPHGLAAMPLSRSFSNGQLARPLLATEQALINHYAAEKALLWVEDPSNQNLGFERNFLRHEVMPVLKAHWPALSRTLSRSAAHCAEAAGLLDELALEDLKHAAQWRQGRPLPERIPLDYLQQMGPPRRKNLLRFWIKKLDLGIVSSTVIGQIEASMINTKEDAMPLISWQGGELRRYRQHLYAMPLLPSFDASTMLRWQWEKGGLKLPTAQGVLNAHISEVNIENDKPRGLSLAQCEKLPMTVRFRRGGERCQLAGRQHHHELKGLLQQAAVPPWQRERIPLIYLGDQLAAVVGYYDCEPFLAQGSEPAVTFTIH</sequence>
<reference evidence="10" key="1">
    <citation type="submission" date="2018-06" db="EMBL/GenBank/DDBJ databases">
        <authorList>
            <person name="Zhirakovskaya E."/>
        </authorList>
    </citation>
    <scope>NUCLEOTIDE SEQUENCE</scope>
</reference>
<dbReference type="Gene3D" id="1.20.59.20">
    <property type="match status" value="1"/>
</dbReference>
<proteinExistence type="inferred from homology"/>
<accession>A0A3B0ZB85</accession>
<dbReference type="SUPFAM" id="SSF56037">
    <property type="entry name" value="PheT/TilS domain"/>
    <property type="match status" value="1"/>
</dbReference>
<evidence type="ECO:0000256" key="7">
    <source>
        <dbReference type="ARBA" id="ARBA00022840"/>
    </source>
</evidence>
<keyword evidence="4 10" id="KW-0436">Ligase</keyword>
<keyword evidence="5" id="KW-0819">tRNA processing</keyword>
<dbReference type="HAMAP" id="MF_01161">
    <property type="entry name" value="tRNA_Ile_lys_synt"/>
    <property type="match status" value="1"/>
</dbReference>